<evidence type="ECO:0000259" key="9">
    <source>
        <dbReference type="PROSITE" id="PS50862"/>
    </source>
</evidence>
<sequence>MANKMEKITSRDVDFSQWYTDVVKNAGLMDYGPVKGTMIFKPHGFAIWEQIQKFLDQEFKKLDVQNVYFPLLIPEKLFLAEKEHVEGFAPELATVTKVGNKELGENLFIRPTSEVIIADFLSREIKSYRDLPIKYNQWANVMRWEKTTRPFLRSSEFLWQEGHTFHASKQEAKDMTLQILEVYSRVANEILLLPVITGRKTEKEKFAGAKETYTIESLMYDGQSLQSGTSHYFGDNFAKAFNIKFQNKEQKEENAYSSSWGVSTRLIGAIIMTHSDDFGLVLPSKVAPVQISIIAINDSEEVMSISNDLKSKLSSNYRVELDKTDKSFGFKISEAEIKGVPIRIEIGPRDLKEGVVTISRRDLRNKVQVKLEEIENYISKEIIEHDKNLYNKALENRNSKTFKANTLEEYKTIIEKNPGFVLVPFCGEIECENEVKQKTSTNSRCIPEGIEQVKSKCFNCNKDSQLMVYFARAY</sequence>
<evidence type="ECO:0000256" key="6">
    <source>
        <dbReference type="ARBA" id="ARBA00023146"/>
    </source>
</evidence>
<dbReference type="InterPro" id="IPR036621">
    <property type="entry name" value="Anticodon-bd_dom_sf"/>
</dbReference>
<dbReference type="SUPFAM" id="SSF55681">
    <property type="entry name" value="Class II aaRS and biotin synthetases"/>
    <property type="match status" value="1"/>
</dbReference>
<comment type="catalytic activity">
    <reaction evidence="7 8">
        <text>tRNA(Pro) + L-proline + ATP = L-prolyl-tRNA(Pro) + AMP + diphosphate</text>
        <dbReference type="Rhea" id="RHEA:14305"/>
        <dbReference type="Rhea" id="RHEA-COMP:9700"/>
        <dbReference type="Rhea" id="RHEA-COMP:9702"/>
        <dbReference type="ChEBI" id="CHEBI:30616"/>
        <dbReference type="ChEBI" id="CHEBI:33019"/>
        <dbReference type="ChEBI" id="CHEBI:60039"/>
        <dbReference type="ChEBI" id="CHEBI:78442"/>
        <dbReference type="ChEBI" id="CHEBI:78532"/>
        <dbReference type="ChEBI" id="CHEBI:456215"/>
        <dbReference type="EC" id="6.1.1.15"/>
    </reaction>
</comment>
<dbReference type="InterPro" id="IPR016061">
    <property type="entry name" value="Pro-tRNA_ligase_II_C"/>
</dbReference>
<dbReference type="InterPro" id="IPR006195">
    <property type="entry name" value="aa-tRNA-synth_II"/>
</dbReference>
<dbReference type="InterPro" id="IPR017449">
    <property type="entry name" value="Pro-tRNA_synth_II"/>
</dbReference>
<gene>
    <name evidence="8 10" type="primary">proS</name>
    <name evidence="10" type="ORF">SMONO_v1c01630</name>
</gene>
<dbReference type="GO" id="GO:0017101">
    <property type="term" value="C:aminoacyl-tRNA synthetase multienzyme complex"/>
    <property type="evidence" value="ECO:0007669"/>
    <property type="project" value="TreeGrafter"/>
</dbReference>
<evidence type="ECO:0000313" key="11">
    <source>
        <dbReference type="Proteomes" id="UP000234790"/>
    </source>
</evidence>
<dbReference type="AlphaFoldDB" id="A0A2K9LXH1"/>
<keyword evidence="11" id="KW-1185">Reference proteome</keyword>
<keyword evidence="6 8" id="KW-0030">Aminoacyl-tRNA synthetase</keyword>
<evidence type="ECO:0000313" key="10">
    <source>
        <dbReference type="EMBL" id="AUM62414.1"/>
    </source>
</evidence>
<dbReference type="Pfam" id="PF00587">
    <property type="entry name" value="tRNA-synt_2b"/>
    <property type="match status" value="1"/>
</dbReference>
<evidence type="ECO:0000256" key="3">
    <source>
        <dbReference type="ARBA" id="ARBA00022741"/>
    </source>
</evidence>
<comment type="function">
    <text evidence="8">Catalyzes the attachment of proline to tRNA(Pro) in a two-step reaction: proline is first activated by ATP to form Pro-AMP and then transferred to the acceptor end of tRNA(Pro).</text>
</comment>
<proteinExistence type="inferred from homology"/>
<dbReference type="InterPro" id="IPR045864">
    <property type="entry name" value="aa-tRNA-synth_II/BPL/LPL"/>
</dbReference>
<dbReference type="NCBIfam" id="TIGR00408">
    <property type="entry name" value="proS_fam_I"/>
    <property type="match status" value="1"/>
</dbReference>
<dbReference type="Gene3D" id="3.30.930.10">
    <property type="entry name" value="Bira Bifunctional Protein, Domain 2"/>
    <property type="match status" value="1"/>
</dbReference>
<dbReference type="KEGG" id="smoo:SMONO_v1c01630"/>
<dbReference type="EMBL" id="CP025543">
    <property type="protein sequence ID" value="AUM62414.1"/>
    <property type="molecule type" value="Genomic_DNA"/>
</dbReference>
<dbReference type="Gene3D" id="3.40.50.800">
    <property type="entry name" value="Anticodon-binding domain"/>
    <property type="match status" value="1"/>
</dbReference>
<accession>A0A2K9LXH1</accession>
<evidence type="ECO:0000256" key="4">
    <source>
        <dbReference type="ARBA" id="ARBA00022840"/>
    </source>
</evidence>
<keyword evidence="2 8" id="KW-0436">Ligase</keyword>
<dbReference type="PRINTS" id="PR01046">
    <property type="entry name" value="TRNASYNTHPRO"/>
</dbReference>
<protein>
    <recommendedName>
        <fullName evidence="8">Proline--tRNA ligase</fullName>
        <ecNumber evidence="8">6.1.1.15</ecNumber>
    </recommendedName>
    <alternativeName>
        <fullName evidence="8">Prolyl-tRNA synthetase</fullName>
        <shortName evidence="8">ProRS</shortName>
    </alternativeName>
</protein>
<keyword evidence="5 8" id="KW-0648">Protein biosynthesis</keyword>
<dbReference type="PANTHER" id="PTHR43382:SF2">
    <property type="entry name" value="BIFUNCTIONAL GLUTAMATE_PROLINE--TRNA LIGASE"/>
    <property type="match status" value="1"/>
</dbReference>
<dbReference type="CDD" id="cd00778">
    <property type="entry name" value="ProRS_core_arch_euk"/>
    <property type="match status" value="1"/>
</dbReference>
<dbReference type="FunFam" id="3.30.930.10:FF:000037">
    <property type="entry name" value="Proline--tRNA ligase"/>
    <property type="match status" value="1"/>
</dbReference>
<keyword evidence="3 8" id="KW-0547">Nucleotide-binding</keyword>
<dbReference type="RefSeq" id="WP_101780466.1">
    <property type="nucleotide sequence ID" value="NZ_CP025543.1"/>
</dbReference>
<comment type="subcellular location">
    <subcellularLocation>
        <location evidence="8">Cytoplasm</location>
    </subcellularLocation>
</comment>
<dbReference type="InterPro" id="IPR002316">
    <property type="entry name" value="Pro-tRNA-ligase_IIa"/>
</dbReference>
<dbReference type="SUPFAM" id="SSF64586">
    <property type="entry name" value="C-terminal domain of ProRS"/>
    <property type="match status" value="1"/>
</dbReference>
<dbReference type="SUPFAM" id="SSF52954">
    <property type="entry name" value="Class II aaRS ABD-related"/>
    <property type="match status" value="1"/>
</dbReference>
<dbReference type="GO" id="GO:0004827">
    <property type="term" value="F:proline-tRNA ligase activity"/>
    <property type="evidence" value="ECO:0007669"/>
    <property type="project" value="UniProtKB-UniRule"/>
</dbReference>
<dbReference type="Proteomes" id="UP000234790">
    <property type="component" value="Chromosome"/>
</dbReference>
<dbReference type="GO" id="GO:0005737">
    <property type="term" value="C:cytoplasm"/>
    <property type="evidence" value="ECO:0007669"/>
    <property type="project" value="UniProtKB-SubCell"/>
</dbReference>
<dbReference type="GO" id="GO:0005524">
    <property type="term" value="F:ATP binding"/>
    <property type="evidence" value="ECO:0007669"/>
    <property type="project" value="UniProtKB-UniRule"/>
</dbReference>
<dbReference type="SMART" id="SM00946">
    <property type="entry name" value="ProRS-C_1"/>
    <property type="match status" value="1"/>
</dbReference>
<dbReference type="OrthoDB" id="9809052at2"/>
<dbReference type="InterPro" id="IPR002314">
    <property type="entry name" value="aa-tRNA-synt_IIb"/>
</dbReference>
<evidence type="ECO:0000256" key="7">
    <source>
        <dbReference type="ARBA" id="ARBA00047671"/>
    </source>
</evidence>
<dbReference type="InterPro" id="IPR004154">
    <property type="entry name" value="Anticodon-bd"/>
</dbReference>
<dbReference type="PROSITE" id="PS50862">
    <property type="entry name" value="AA_TRNA_LIGASE_II"/>
    <property type="match status" value="1"/>
</dbReference>
<dbReference type="Pfam" id="PF09180">
    <property type="entry name" value="ProRS-C_1"/>
    <property type="match status" value="1"/>
</dbReference>
<dbReference type="EC" id="6.1.1.15" evidence="8"/>
<keyword evidence="1 8" id="KW-0963">Cytoplasm</keyword>
<dbReference type="PANTHER" id="PTHR43382">
    <property type="entry name" value="PROLYL-TRNA SYNTHETASE"/>
    <property type="match status" value="1"/>
</dbReference>
<feature type="domain" description="Aminoacyl-transfer RNA synthetases class-II family profile" evidence="9">
    <location>
        <begin position="36"/>
        <end position="283"/>
    </location>
</feature>
<dbReference type="Gene3D" id="3.30.110.30">
    <property type="entry name" value="C-terminal domain of ProRS"/>
    <property type="match status" value="1"/>
</dbReference>
<dbReference type="GO" id="GO:0006433">
    <property type="term" value="P:prolyl-tRNA aminoacylation"/>
    <property type="evidence" value="ECO:0007669"/>
    <property type="project" value="UniProtKB-UniRule"/>
</dbReference>
<dbReference type="Pfam" id="PF03129">
    <property type="entry name" value="HGTP_anticodon"/>
    <property type="match status" value="1"/>
</dbReference>
<dbReference type="HAMAP" id="MF_01571">
    <property type="entry name" value="Pro_tRNA_synth_type3"/>
    <property type="match status" value="1"/>
</dbReference>
<name>A0A2K9LXH1_SPISQ</name>
<comment type="domain">
    <text evidence="8">Consists of three domains: the N-terminal catalytic domain, the anticodon-binding domain and the C-terminal extension.</text>
</comment>
<comment type="subunit">
    <text evidence="8">Homodimer.</text>
</comment>
<evidence type="ECO:0000256" key="5">
    <source>
        <dbReference type="ARBA" id="ARBA00022917"/>
    </source>
</evidence>
<dbReference type="InterPro" id="IPR033721">
    <property type="entry name" value="ProRS_core_arch_euk"/>
</dbReference>
<evidence type="ECO:0000256" key="1">
    <source>
        <dbReference type="ARBA" id="ARBA00022490"/>
    </source>
</evidence>
<reference evidence="10 11" key="1">
    <citation type="submission" date="2017-12" db="EMBL/GenBank/DDBJ databases">
        <title>Complete genome sequence of Spiroplasma monobiae MQ-1 (ATCC 33825).</title>
        <authorList>
            <person name="Tsai Y.-M."/>
            <person name="Lo W.-S."/>
            <person name="Wu P.-S."/>
            <person name="Cho S.-T."/>
            <person name="Kuo C.-H."/>
        </authorList>
    </citation>
    <scope>NUCLEOTIDE SEQUENCE [LARGE SCALE GENOMIC DNA]</scope>
    <source>
        <strain evidence="10 11">MQ-1</strain>
    </source>
</reference>
<keyword evidence="4 8" id="KW-0067">ATP-binding</keyword>
<comment type="similarity">
    <text evidence="8">Belongs to the class-II aminoacyl-tRNA synthetase family. ProS type 3 subfamily.</text>
</comment>
<dbReference type="InterPro" id="IPR004499">
    <property type="entry name" value="Pro-tRNA-ligase_IIa_arc-type"/>
</dbReference>
<evidence type="ECO:0000256" key="2">
    <source>
        <dbReference type="ARBA" id="ARBA00022598"/>
    </source>
</evidence>
<evidence type="ECO:0000256" key="8">
    <source>
        <dbReference type="HAMAP-Rule" id="MF_01571"/>
    </source>
</evidence>
<organism evidence="10 11">
    <name type="scientific">Spiroplasma monobiae MQ-1</name>
    <dbReference type="NCBI Taxonomy" id="1336748"/>
    <lineage>
        <taxon>Bacteria</taxon>
        <taxon>Bacillati</taxon>
        <taxon>Mycoplasmatota</taxon>
        <taxon>Mollicutes</taxon>
        <taxon>Entomoplasmatales</taxon>
        <taxon>Spiroplasmataceae</taxon>
        <taxon>Spiroplasma</taxon>
    </lineage>
</organism>